<comment type="subcellular location">
    <subcellularLocation>
        <location evidence="1">Membrane</location>
        <topology evidence="1">Single-pass type I membrane protein</topology>
    </subcellularLocation>
</comment>
<keyword evidence="7 16" id="KW-0418">Kinase</keyword>
<dbReference type="FunFam" id="1.10.510.10:FF:000590">
    <property type="entry name" value="PR5-like receptor kinase"/>
    <property type="match status" value="1"/>
</dbReference>
<gene>
    <name evidence="16" type="primary">At1g67000_8</name>
    <name evidence="16" type="ORF">g.45200</name>
</gene>
<evidence type="ECO:0000256" key="10">
    <source>
        <dbReference type="ARBA" id="ARBA00023136"/>
    </source>
</evidence>
<dbReference type="AlphaFoldDB" id="A0A1D1ZLD3"/>
<dbReference type="Gene3D" id="3.30.200.20">
    <property type="entry name" value="Phosphorylase Kinase, domain 1"/>
    <property type="match status" value="1"/>
</dbReference>
<evidence type="ECO:0000256" key="9">
    <source>
        <dbReference type="ARBA" id="ARBA00022989"/>
    </source>
</evidence>
<dbReference type="Pfam" id="PF14380">
    <property type="entry name" value="WAK_assoc"/>
    <property type="match status" value="1"/>
</dbReference>
<keyword evidence="3" id="KW-0808">Transferase</keyword>
<evidence type="ECO:0000256" key="14">
    <source>
        <dbReference type="SAM" id="SignalP"/>
    </source>
</evidence>
<evidence type="ECO:0000256" key="4">
    <source>
        <dbReference type="ARBA" id="ARBA00022692"/>
    </source>
</evidence>
<keyword evidence="8 12" id="KW-0067">ATP-binding</keyword>
<dbReference type="GO" id="GO:0030247">
    <property type="term" value="F:polysaccharide binding"/>
    <property type="evidence" value="ECO:0007669"/>
    <property type="project" value="InterPro"/>
</dbReference>
<evidence type="ECO:0000256" key="1">
    <source>
        <dbReference type="ARBA" id="ARBA00004479"/>
    </source>
</evidence>
<keyword evidence="9 13" id="KW-1133">Transmembrane helix</keyword>
<dbReference type="InterPro" id="IPR032872">
    <property type="entry name" value="WAK_assoc_C"/>
</dbReference>
<dbReference type="InterPro" id="IPR017441">
    <property type="entry name" value="Protein_kinase_ATP_BS"/>
</dbReference>
<organism evidence="16">
    <name type="scientific">Anthurium amnicola</name>
    <dbReference type="NCBI Taxonomy" id="1678845"/>
    <lineage>
        <taxon>Eukaryota</taxon>
        <taxon>Viridiplantae</taxon>
        <taxon>Streptophyta</taxon>
        <taxon>Embryophyta</taxon>
        <taxon>Tracheophyta</taxon>
        <taxon>Spermatophyta</taxon>
        <taxon>Magnoliopsida</taxon>
        <taxon>Liliopsida</taxon>
        <taxon>Araceae</taxon>
        <taxon>Pothoideae</taxon>
        <taxon>Potheae</taxon>
        <taxon>Anthurium</taxon>
    </lineage>
</organism>
<dbReference type="EMBL" id="GDJX01000393">
    <property type="protein sequence ID" value="JAT67543.1"/>
    <property type="molecule type" value="Transcribed_RNA"/>
</dbReference>
<feature type="binding site" evidence="12">
    <location>
        <position position="384"/>
    </location>
    <ligand>
        <name>ATP</name>
        <dbReference type="ChEBI" id="CHEBI:30616"/>
    </ligand>
</feature>
<dbReference type="PROSITE" id="PS50011">
    <property type="entry name" value="PROTEIN_KINASE_DOM"/>
    <property type="match status" value="1"/>
</dbReference>
<evidence type="ECO:0000256" key="2">
    <source>
        <dbReference type="ARBA" id="ARBA00022527"/>
    </source>
</evidence>
<evidence type="ECO:0000256" key="8">
    <source>
        <dbReference type="ARBA" id="ARBA00022840"/>
    </source>
</evidence>
<dbReference type="GO" id="GO:0005524">
    <property type="term" value="F:ATP binding"/>
    <property type="evidence" value="ECO:0007669"/>
    <property type="project" value="UniProtKB-UniRule"/>
</dbReference>
<dbReference type="InterPro" id="IPR000719">
    <property type="entry name" value="Prot_kinase_dom"/>
</dbReference>
<evidence type="ECO:0000256" key="3">
    <source>
        <dbReference type="ARBA" id="ARBA00022679"/>
    </source>
</evidence>
<evidence type="ECO:0000313" key="16">
    <source>
        <dbReference type="EMBL" id="JAT67543.1"/>
    </source>
</evidence>
<dbReference type="InterPro" id="IPR045874">
    <property type="entry name" value="LRK10/LRL21-25-like"/>
</dbReference>
<feature type="signal peptide" evidence="14">
    <location>
        <begin position="1"/>
        <end position="33"/>
    </location>
</feature>
<dbReference type="PANTHER" id="PTHR27009">
    <property type="entry name" value="RUST RESISTANCE KINASE LR10-RELATED"/>
    <property type="match status" value="1"/>
</dbReference>
<evidence type="ECO:0000256" key="6">
    <source>
        <dbReference type="ARBA" id="ARBA00022741"/>
    </source>
</evidence>
<sequence length="659" mass="73882">MRAMEGCDSAAEAVWALLCALVLLGLLPTSSQSYLIYQICPPVQLSCGELSIPSVVAPFRTDEQLKSCGRKSFRLFCHGGYPAIQINSAIYWVKDIEYQSRILTLVNMDFVGTLCPSTVTNTTLDVSPFVLTTTDVQRLAIYYNFSCRMGKGFWNLSCPANATSSFVYLATESFSPHPYWGCGRPGAVVHIALRQSEFEQLTEDGRSIDHERFMEVLRHGFRVVWPGANPDSGWCESCNNSGGNCTFDNRWAAGQICSCRGGSYYPVCPSLGTAEWGTSTKKVIIGITLGTGGFFVLSCLLFCFLRFRHSRAACSRQDIETRKKLKETKHIETILRRYWPLAPERYSYLDLDNMTNSFSDKIGKGGFATVFKGKLLNGHSVAVKVLNNPKSNGKEFVNEVLSIGWTYHVNIVSLLGYCSEGPNRALIYEFMPNGSLERFIFGDKHGTLGWDKLYAIAVGIARGLEYLHHGCEMSILHFDIKPHSILLDEEFCPKISDFGLAKLCGMEKPDVFMSDARGTVGYIAPEVFNPRYGRASAKSDVYSYGMMVLEMVGGRKNIEPHVDHTSEIYYPHWIFKHLELNENFEVCGDPTKEEEISRRMIMVGLWCIQTNPAERPSINRVAAMLEERIEVDIPPMPVLYSPLRRSEVSVATLTSEVHF</sequence>
<protein>
    <submittedName>
        <fullName evidence="16">Putative receptor-like protein kinase At1g67000</fullName>
    </submittedName>
</protein>
<keyword evidence="6 12" id="KW-0547">Nucleotide-binding</keyword>
<dbReference type="GO" id="GO:0004674">
    <property type="term" value="F:protein serine/threonine kinase activity"/>
    <property type="evidence" value="ECO:0007669"/>
    <property type="project" value="UniProtKB-KW"/>
</dbReference>
<evidence type="ECO:0000256" key="11">
    <source>
        <dbReference type="ARBA" id="ARBA00023180"/>
    </source>
</evidence>
<dbReference type="InterPro" id="IPR025287">
    <property type="entry name" value="WAK_GUB"/>
</dbReference>
<dbReference type="PROSITE" id="PS00107">
    <property type="entry name" value="PROTEIN_KINASE_ATP"/>
    <property type="match status" value="1"/>
</dbReference>
<keyword evidence="4 13" id="KW-0812">Transmembrane</keyword>
<dbReference type="Pfam" id="PF00069">
    <property type="entry name" value="Pkinase"/>
    <property type="match status" value="1"/>
</dbReference>
<accession>A0A1D1ZLD3</accession>
<evidence type="ECO:0000256" key="5">
    <source>
        <dbReference type="ARBA" id="ARBA00022729"/>
    </source>
</evidence>
<feature type="chain" id="PRO_5008901093" evidence="14">
    <location>
        <begin position="34"/>
        <end position="659"/>
    </location>
</feature>
<keyword evidence="5 14" id="KW-0732">Signal</keyword>
<dbReference type="SUPFAM" id="SSF56112">
    <property type="entry name" value="Protein kinase-like (PK-like)"/>
    <property type="match status" value="1"/>
</dbReference>
<keyword evidence="16" id="KW-0675">Receptor</keyword>
<dbReference type="InterPro" id="IPR011009">
    <property type="entry name" value="Kinase-like_dom_sf"/>
</dbReference>
<keyword evidence="11" id="KW-0325">Glycoprotein</keyword>
<keyword evidence="10 13" id="KW-0472">Membrane</keyword>
<evidence type="ECO:0000256" key="7">
    <source>
        <dbReference type="ARBA" id="ARBA00022777"/>
    </source>
</evidence>
<name>A0A1D1ZLD3_9ARAE</name>
<keyword evidence="2" id="KW-0723">Serine/threonine-protein kinase</keyword>
<proteinExistence type="predicted"/>
<dbReference type="GO" id="GO:0016020">
    <property type="term" value="C:membrane"/>
    <property type="evidence" value="ECO:0007669"/>
    <property type="project" value="UniProtKB-SubCell"/>
</dbReference>
<reference evidence="16" key="1">
    <citation type="submission" date="2015-07" db="EMBL/GenBank/DDBJ databases">
        <title>Transcriptome Assembly of Anthurium amnicola.</title>
        <authorList>
            <person name="Suzuki J."/>
        </authorList>
    </citation>
    <scope>NUCLEOTIDE SEQUENCE</scope>
</reference>
<dbReference type="FunFam" id="3.30.200.20:FF:000178">
    <property type="entry name" value="serine/threonine-protein kinase PBS1-like"/>
    <property type="match status" value="1"/>
</dbReference>
<dbReference type="Gene3D" id="1.10.510.10">
    <property type="entry name" value="Transferase(Phosphotransferase) domain 1"/>
    <property type="match status" value="1"/>
</dbReference>
<dbReference type="Pfam" id="PF13947">
    <property type="entry name" value="GUB_WAK_bind"/>
    <property type="match status" value="1"/>
</dbReference>
<evidence type="ECO:0000256" key="13">
    <source>
        <dbReference type="SAM" id="Phobius"/>
    </source>
</evidence>
<feature type="transmembrane region" description="Helical" evidence="13">
    <location>
        <begin position="283"/>
        <end position="307"/>
    </location>
</feature>
<evidence type="ECO:0000259" key="15">
    <source>
        <dbReference type="PROSITE" id="PS50011"/>
    </source>
</evidence>
<evidence type="ECO:0000256" key="12">
    <source>
        <dbReference type="PROSITE-ProRule" id="PRU10141"/>
    </source>
</evidence>
<feature type="domain" description="Protein kinase" evidence="15">
    <location>
        <begin position="356"/>
        <end position="629"/>
    </location>
</feature>